<dbReference type="Proteomes" id="UP000009257">
    <property type="component" value="Chromosome"/>
</dbReference>
<gene>
    <name evidence="1" type="ORF">Calla_2276</name>
</gene>
<dbReference type="EMBL" id="CP003001">
    <property type="protein sequence ID" value="AEM74818.1"/>
    <property type="molecule type" value="Genomic_DNA"/>
</dbReference>
<accession>G2PXF4</accession>
<reference evidence="1 2" key="1">
    <citation type="submission" date="2011-08" db="EMBL/GenBank/DDBJ databases">
        <title>Complete sequence of Caldicellulosiruptor lactoaceticus 6A.</title>
        <authorList>
            <consortium name="US DOE Joint Genome Institute"/>
            <person name="Lucas S."/>
            <person name="Han J."/>
            <person name="Lapidus A."/>
            <person name="Cheng J.-F."/>
            <person name="Goodwin L."/>
            <person name="Pitluck S."/>
            <person name="Peters L."/>
            <person name="Davenport K."/>
            <person name="Detter J.C."/>
            <person name="Han C."/>
            <person name="Tapia R."/>
            <person name="Land M."/>
            <person name="Hauser L."/>
            <person name="Kyrpides N."/>
            <person name="Ivanova N."/>
            <person name="Ovchinnikova G."/>
            <person name="Pagani I."/>
            <person name="Blumer-Schuette S.E."/>
            <person name="Kelly R.M."/>
            <person name="Woyke T."/>
        </authorList>
    </citation>
    <scope>NUCLEOTIDE SEQUENCE [LARGE SCALE GENOMIC DNA]</scope>
    <source>
        <strain evidence="1 2">6A</strain>
    </source>
</reference>
<dbReference type="KEGG" id="clc:Calla_2276"/>
<dbReference type="HOGENOM" id="CLU_128051_0_0_9"/>
<proteinExistence type="predicted"/>
<sequence>MSVMHYIAANKELPVGGFGFKQSEGEQRKKWLDMVYKQAKNKEKGTIFEFVDIEDIDWDNIEIYDSLEDATGITVCDLTDEEMAVKENFKNPFVYRLTGIFYFSEKMKERDLELYKARKKELNVLFEYISSNITGEEIIELYSCEWGKWTEKPKIITEIDLSTFVFPEEFELRCGEYIIFKKSRGCPKR</sequence>
<dbReference type="AlphaFoldDB" id="G2PXF4"/>
<organism evidence="1 2">
    <name type="scientific">Caldicellulosiruptor acetigenus 6A</name>
    <dbReference type="NCBI Taxonomy" id="632516"/>
    <lineage>
        <taxon>Bacteria</taxon>
        <taxon>Bacillati</taxon>
        <taxon>Bacillota</taxon>
        <taxon>Bacillota incertae sedis</taxon>
        <taxon>Caldicellulosiruptorales</taxon>
        <taxon>Caldicellulosiruptoraceae</taxon>
        <taxon>Caldicellulosiruptor</taxon>
    </lineage>
</organism>
<evidence type="ECO:0000313" key="1">
    <source>
        <dbReference type="EMBL" id="AEM74818.1"/>
    </source>
</evidence>
<name>G2PXF4_9FIRM</name>
<protein>
    <submittedName>
        <fullName evidence="1">Uncharacterized protein</fullName>
    </submittedName>
</protein>
<evidence type="ECO:0000313" key="2">
    <source>
        <dbReference type="Proteomes" id="UP000009257"/>
    </source>
</evidence>